<dbReference type="GO" id="GO:0003677">
    <property type="term" value="F:DNA binding"/>
    <property type="evidence" value="ECO:0007669"/>
    <property type="project" value="InterPro"/>
</dbReference>
<accession>A0A545AH76</accession>
<dbReference type="InParanoid" id="A0A545AH76"/>
<dbReference type="SMART" id="SM00421">
    <property type="entry name" value="HTH_LUXR"/>
    <property type="match status" value="1"/>
</dbReference>
<dbReference type="SUPFAM" id="SSF52540">
    <property type="entry name" value="P-loop containing nucleoside triphosphate hydrolases"/>
    <property type="match status" value="1"/>
</dbReference>
<dbReference type="InterPro" id="IPR011990">
    <property type="entry name" value="TPR-like_helical_dom_sf"/>
</dbReference>
<evidence type="ECO:0000259" key="3">
    <source>
        <dbReference type="PROSITE" id="PS50043"/>
    </source>
</evidence>
<dbReference type="Proteomes" id="UP000317982">
    <property type="component" value="Unassembled WGS sequence"/>
</dbReference>
<dbReference type="AlphaFoldDB" id="A0A545AH76"/>
<dbReference type="Pfam" id="PF13191">
    <property type="entry name" value="AAA_16"/>
    <property type="match status" value="1"/>
</dbReference>
<dbReference type="GO" id="GO:0004016">
    <property type="term" value="F:adenylate cyclase activity"/>
    <property type="evidence" value="ECO:0007669"/>
    <property type="project" value="TreeGrafter"/>
</dbReference>
<keyword evidence="1" id="KW-0547">Nucleotide-binding</keyword>
<evidence type="ECO:0000313" key="4">
    <source>
        <dbReference type="EMBL" id="TQS40671.1"/>
    </source>
</evidence>
<comment type="caution">
    <text evidence="4">The sequence shown here is derived from an EMBL/GenBank/DDBJ whole genome shotgun (WGS) entry which is preliminary data.</text>
</comment>
<evidence type="ECO:0000313" key="5">
    <source>
        <dbReference type="Proteomes" id="UP000317982"/>
    </source>
</evidence>
<dbReference type="PRINTS" id="PR00038">
    <property type="entry name" value="HTHLUXR"/>
</dbReference>
<dbReference type="GO" id="GO:0005737">
    <property type="term" value="C:cytoplasm"/>
    <property type="evidence" value="ECO:0007669"/>
    <property type="project" value="TreeGrafter"/>
</dbReference>
<dbReference type="RefSeq" id="WP_142708932.1">
    <property type="nucleotide sequence ID" value="NZ_VIRS01000036.1"/>
</dbReference>
<dbReference type="CDD" id="cd06170">
    <property type="entry name" value="LuxR_C_like"/>
    <property type="match status" value="1"/>
</dbReference>
<protein>
    <submittedName>
        <fullName evidence="4">AAA family ATPase</fullName>
    </submittedName>
</protein>
<reference evidence="4 5" key="1">
    <citation type="submission" date="2019-07" db="EMBL/GenBank/DDBJ databases">
        <title>Cryptosporangium phraense sp. nov., isolated from plant litter.</title>
        <authorList>
            <person name="Suriyachadkun C."/>
        </authorList>
    </citation>
    <scope>NUCLEOTIDE SEQUENCE [LARGE SCALE GENOMIC DNA]</scope>
    <source>
        <strain evidence="4 5">A-T 5661</strain>
    </source>
</reference>
<dbReference type="InterPro" id="IPR016032">
    <property type="entry name" value="Sig_transdc_resp-reg_C-effctor"/>
</dbReference>
<dbReference type="EMBL" id="VIRS01000036">
    <property type="protein sequence ID" value="TQS40671.1"/>
    <property type="molecule type" value="Genomic_DNA"/>
</dbReference>
<dbReference type="SUPFAM" id="SSF46894">
    <property type="entry name" value="C-terminal effector domain of the bipartite response regulators"/>
    <property type="match status" value="1"/>
</dbReference>
<dbReference type="Gene3D" id="3.40.50.300">
    <property type="entry name" value="P-loop containing nucleotide triphosphate hydrolases"/>
    <property type="match status" value="1"/>
</dbReference>
<dbReference type="InterPro" id="IPR041664">
    <property type="entry name" value="AAA_16"/>
</dbReference>
<dbReference type="InterPro" id="IPR027417">
    <property type="entry name" value="P-loop_NTPase"/>
</dbReference>
<dbReference type="Pfam" id="PF00196">
    <property type="entry name" value="GerE"/>
    <property type="match status" value="1"/>
</dbReference>
<dbReference type="OrthoDB" id="5476461at2"/>
<dbReference type="Gene3D" id="1.25.40.10">
    <property type="entry name" value="Tetratricopeptide repeat domain"/>
    <property type="match status" value="2"/>
</dbReference>
<dbReference type="InterPro" id="IPR000792">
    <property type="entry name" value="Tscrpt_reg_LuxR_C"/>
</dbReference>
<dbReference type="InterPro" id="IPR036388">
    <property type="entry name" value="WH-like_DNA-bd_sf"/>
</dbReference>
<dbReference type="SUPFAM" id="SSF48452">
    <property type="entry name" value="TPR-like"/>
    <property type="match status" value="2"/>
</dbReference>
<feature type="domain" description="HTH luxR-type" evidence="3">
    <location>
        <begin position="907"/>
        <end position="972"/>
    </location>
</feature>
<dbReference type="GO" id="GO:0006355">
    <property type="term" value="P:regulation of DNA-templated transcription"/>
    <property type="evidence" value="ECO:0007669"/>
    <property type="project" value="InterPro"/>
</dbReference>
<dbReference type="Gene3D" id="1.10.10.10">
    <property type="entry name" value="Winged helix-like DNA-binding domain superfamily/Winged helix DNA-binding domain"/>
    <property type="match status" value="1"/>
</dbReference>
<dbReference type="GO" id="GO:0005524">
    <property type="term" value="F:ATP binding"/>
    <property type="evidence" value="ECO:0007669"/>
    <property type="project" value="UniProtKB-KW"/>
</dbReference>
<dbReference type="PROSITE" id="PS50043">
    <property type="entry name" value="HTH_LUXR_2"/>
    <property type="match status" value="1"/>
</dbReference>
<proteinExistence type="predicted"/>
<keyword evidence="2" id="KW-0067">ATP-binding</keyword>
<name>A0A545AH76_9ACTN</name>
<organism evidence="4 5">
    <name type="scientific">Cryptosporangium phraense</name>
    <dbReference type="NCBI Taxonomy" id="2593070"/>
    <lineage>
        <taxon>Bacteria</taxon>
        <taxon>Bacillati</taxon>
        <taxon>Actinomycetota</taxon>
        <taxon>Actinomycetes</taxon>
        <taxon>Cryptosporangiales</taxon>
        <taxon>Cryptosporangiaceae</taxon>
        <taxon>Cryptosporangium</taxon>
    </lineage>
</organism>
<dbReference type="PANTHER" id="PTHR16305">
    <property type="entry name" value="TESTICULAR SOLUBLE ADENYLYL CYCLASE"/>
    <property type="match status" value="1"/>
</dbReference>
<evidence type="ECO:0000256" key="2">
    <source>
        <dbReference type="ARBA" id="ARBA00022840"/>
    </source>
</evidence>
<keyword evidence="5" id="KW-1185">Reference proteome</keyword>
<gene>
    <name evidence="4" type="ORF">FL583_33655</name>
</gene>
<dbReference type="PANTHER" id="PTHR16305:SF35">
    <property type="entry name" value="TRANSCRIPTIONAL ACTIVATOR DOMAIN"/>
    <property type="match status" value="1"/>
</dbReference>
<sequence length="976" mass="104464">MERGLVSSVLVGRRAELARLRALLERVTAGQPAVAVLSGEAGVGKSRLVAEVAREAADDFGVRVLRGRCVDLGGAGLALAPLVDVLRTLSRTSTPDELDRLLGPARRELARLLPELGPTAGTSAEDPTSRLLEQVLGLITRLAADQPLLLVVEDLHWADRSTRDLVSFLAQTLQELGVMLLMTYRSDELHRRHPLRPLVTGWERMRSVERLEVGRFTRREVDEQLRAIRGRRSNAAFLDVVFERSQGNAFLVEEILAAVEGGADPSALPPSLRDVLLARTETVSEAAQSVLRVAAAAGPRISERLLAAVSGTGPAELHPALREAVEHHLLVIDSSGHGYEFRHELTRDALYDDMLPGERVRLHAAYGEALSGDATLLGEDSGSIAATLAHHWYAALDLPRALSASVRAGQHAAARYAPAEALHHFERVLQLWPRVGDAVERAGIDWTDANLAAIDAAFYAGELQRGLSLVDEVLADPASVADPVRRARVAERRAHLLGHGGRTEEAAAQLREALALLPERPVTVTHAAVLASLATMVRRSGDEEGAQAIARRAAAAAAESGATAYEAESLITLGSATGYLDDVPAGLATLHQGIDLARAHQYDNTALRGYINLSDLLEMIGRHAEATQAARDGLALSGRVGSARSWGAMLAGNIVEPLLRLGRWREAQDLITETLADDPVSMFAASLFLLRAELHLWQGDRAAAAADRQEAGRHLGGNEEVQYSVPLAYLDGELARSAGDLEAAWDHVRPALRPPIVPMAVRYCWPLAWLGARVHADARPGAVGDPGDVDALRTLIETLPATTPPARAAAAMARAELARAGGRGEVGAWQAAVTACREASELFPLCYGLFRLAEARAATALDTGAAADAQECLRYADDLAAATAQDVRALVRRARIRLEQPDGPVPDVENEFKLTDREREVLGLVAEGRSNGQIAGVLYISPKTASVHVSNILAKLGVGSRTEATTMAHRHGLLPA</sequence>
<evidence type="ECO:0000256" key="1">
    <source>
        <dbReference type="ARBA" id="ARBA00022741"/>
    </source>
</evidence>